<evidence type="ECO:0000256" key="4">
    <source>
        <dbReference type="ARBA" id="ARBA00015732"/>
    </source>
</evidence>
<protein>
    <recommendedName>
        <fullName evidence="4">26S proteasome non-ATPase regulatory subunit 13</fullName>
    </recommendedName>
    <alternativeName>
        <fullName evidence="6">26S proteasome regulatory subunit RPN9</fullName>
    </alternativeName>
    <alternativeName>
        <fullName evidence="8">26S proteasome regulatory subunit S11</fullName>
    </alternativeName>
    <alternativeName>
        <fullName evidence="7">26S proteasome regulatory subunit p40.5</fullName>
    </alternativeName>
</protein>
<comment type="similarity">
    <text evidence="2">Belongs to the proteasome subunit S11 family.</text>
</comment>
<dbReference type="GO" id="GO:0005634">
    <property type="term" value="C:nucleus"/>
    <property type="evidence" value="ECO:0007669"/>
    <property type="project" value="TreeGrafter"/>
</dbReference>
<keyword evidence="5" id="KW-0647">Proteasome</keyword>
<accession>A0A814FY26</accession>
<comment type="caution">
    <text evidence="10">The sequence shown here is derived from an EMBL/GenBank/DDBJ whole genome shotgun (WGS) entry which is preliminary data.</text>
</comment>
<evidence type="ECO:0000256" key="1">
    <source>
        <dbReference type="ARBA" id="ARBA00002362"/>
    </source>
</evidence>
<dbReference type="InterPro" id="IPR000717">
    <property type="entry name" value="PCI_dom"/>
</dbReference>
<evidence type="ECO:0000256" key="6">
    <source>
        <dbReference type="ARBA" id="ARBA00029749"/>
    </source>
</evidence>
<name>A0A814FY26_ADIRI</name>
<dbReference type="PROSITE" id="PS50250">
    <property type="entry name" value="PCI"/>
    <property type="match status" value="1"/>
</dbReference>
<proteinExistence type="inferred from homology"/>
<dbReference type="AlphaFoldDB" id="A0A814FY26"/>
<feature type="domain" description="PCI" evidence="9">
    <location>
        <begin position="172"/>
        <end position="338"/>
    </location>
</feature>
<dbReference type="InterPro" id="IPR035298">
    <property type="entry name" value="PSMD13"/>
</dbReference>
<organism evidence="10 11">
    <name type="scientific">Adineta ricciae</name>
    <name type="common">Rotifer</name>
    <dbReference type="NCBI Taxonomy" id="249248"/>
    <lineage>
        <taxon>Eukaryota</taxon>
        <taxon>Metazoa</taxon>
        <taxon>Spiralia</taxon>
        <taxon>Gnathifera</taxon>
        <taxon>Rotifera</taxon>
        <taxon>Eurotatoria</taxon>
        <taxon>Bdelloidea</taxon>
        <taxon>Adinetida</taxon>
        <taxon>Adinetidae</taxon>
        <taxon>Adineta</taxon>
    </lineage>
</organism>
<comment type="subunit">
    <text evidence="3">Component of the 19S proteasome regulatory particle complex. The 26S proteasome consists of a 20S core particle (CP) and two 19S regulatory subunits (RP). The regulatory particle is made of a lid composed of 9 subunits including PSMD13, a base containing 6 ATPases and few additional components.</text>
</comment>
<dbReference type="GO" id="GO:0006511">
    <property type="term" value="P:ubiquitin-dependent protein catabolic process"/>
    <property type="evidence" value="ECO:0007669"/>
    <property type="project" value="TreeGrafter"/>
</dbReference>
<evidence type="ECO:0000256" key="7">
    <source>
        <dbReference type="ARBA" id="ARBA00031303"/>
    </source>
</evidence>
<comment type="function">
    <text evidence="1">Component of the 26S proteasome, a multiprotein complex involved in the ATP-dependent degradation of ubiquitinated proteins. This complex plays a key role in the maintenance of protein homeostasis by removing misfolded or damaged proteins, which could impair cellular functions, and by removing proteins whose functions are no longer required. Therefore, the proteasome participates in numerous cellular processes, including cell cycle progression, apoptosis, or DNA damage repair.</text>
</comment>
<evidence type="ECO:0000313" key="10">
    <source>
        <dbReference type="EMBL" id="CAF0990078.1"/>
    </source>
</evidence>
<dbReference type="GO" id="GO:0005198">
    <property type="term" value="F:structural molecule activity"/>
    <property type="evidence" value="ECO:0007669"/>
    <property type="project" value="TreeGrafter"/>
</dbReference>
<dbReference type="Pfam" id="PF22037">
    <property type="entry name" value="PSD13_N"/>
    <property type="match status" value="1"/>
</dbReference>
<evidence type="ECO:0000256" key="5">
    <source>
        <dbReference type="ARBA" id="ARBA00022942"/>
    </source>
</evidence>
<evidence type="ECO:0000313" key="11">
    <source>
        <dbReference type="Proteomes" id="UP000663852"/>
    </source>
</evidence>
<dbReference type="OrthoDB" id="1093at2759"/>
<dbReference type="Pfam" id="PF01399">
    <property type="entry name" value="PCI"/>
    <property type="match status" value="1"/>
</dbReference>
<dbReference type="SUPFAM" id="SSF46785">
    <property type="entry name" value="Winged helix' DNA-binding domain"/>
    <property type="match status" value="1"/>
</dbReference>
<evidence type="ECO:0000259" key="9">
    <source>
        <dbReference type="PROSITE" id="PS50250"/>
    </source>
</evidence>
<evidence type="ECO:0000256" key="8">
    <source>
        <dbReference type="ARBA" id="ARBA00032323"/>
    </source>
</evidence>
<gene>
    <name evidence="10" type="ORF">EDS130_LOCUS14341</name>
</gene>
<dbReference type="SMART" id="SM00088">
    <property type="entry name" value="PINT"/>
    <property type="match status" value="1"/>
</dbReference>
<dbReference type="PANTHER" id="PTHR10539">
    <property type="entry name" value="26S PROTEASOME NON-ATPASE REGULATORY SUBUNIT 13"/>
    <property type="match status" value="1"/>
</dbReference>
<dbReference type="PANTHER" id="PTHR10539:SF0">
    <property type="entry name" value="26S PROTEASOME NON-ATPASE REGULATORY SUBUNIT 13"/>
    <property type="match status" value="1"/>
</dbReference>
<dbReference type="InterPro" id="IPR036390">
    <property type="entry name" value="WH_DNA-bd_sf"/>
</dbReference>
<dbReference type="Proteomes" id="UP000663852">
    <property type="component" value="Unassembled WGS sequence"/>
</dbReference>
<dbReference type="InterPro" id="IPR054179">
    <property type="entry name" value="PSD13_N"/>
</dbReference>
<reference evidence="10" key="1">
    <citation type="submission" date="2021-02" db="EMBL/GenBank/DDBJ databases">
        <authorList>
            <person name="Nowell W R."/>
        </authorList>
    </citation>
    <scope>NUCLEOTIDE SEQUENCE</scope>
</reference>
<sequence length="376" mass="43286">MSSRVENYLTERKAIGGPLANEWLELDSLYQSRLWHELTLRVTAFVHREELQQGEQLRSFYENFLSDFEHRINQLALVEIIIPISRTFKQVDEAILFIQQIREKVKANSLAVLLCDVTIGKAYLVTKNLNEAKKIIEDLTPKFDELDHLTTVHSRFYDLASNYYRVMGNHSEYYQNALKYLGCVDISVMVLKEKAERAFNLGLAALLAENVYNFGEILQHPVLDALKNTREQWLIDLLQAFNIGDVEKYEALKPVWQIQPDLRMAEGILKRKITLLCLMDMIFVAGGVRALSFSDVAARTKLPVEQVELLAMKALSLGLVRGSIDQVDEKLNMHWVKPRVLDLRQVGTLKKRLDQWTNDVKQMSALVEHQAEDILS</sequence>
<dbReference type="EMBL" id="CAJNOJ010000058">
    <property type="protein sequence ID" value="CAF0990078.1"/>
    <property type="molecule type" value="Genomic_DNA"/>
</dbReference>
<dbReference type="GO" id="GO:0005829">
    <property type="term" value="C:cytosol"/>
    <property type="evidence" value="ECO:0007669"/>
    <property type="project" value="TreeGrafter"/>
</dbReference>
<evidence type="ECO:0000256" key="2">
    <source>
        <dbReference type="ARBA" id="ARBA00006207"/>
    </source>
</evidence>
<dbReference type="GO" id="GO:0008541">
    <property type="term" value="C:proteasome regulatory particle, lid subcomplex"/>
    <property type="evidence" value="ECO:0007669"/>
    <property type="project" value="TreeGrafter"/>
</dbReference>
<evidence type="ECO:0000256" key="3">
    <source>
        <dbReference type="ARBA" id="ARBA00011441"/>
    </source>
</evidence>